<name>A0A0D7AL36_9AGAR</name>
<sequence length="363" mass="38926">MPTPHAPAGSIPFSPMPTRPTTPLAGMRLGFVGLGSMGYFMARNLAKAAGSVSPPLMVWNRTKAKSERLQKELGADAVVIAPDLVEVVRECDIVFTNLANDAVIKDVYQRFAAALEKSPAAKSKIFVETSTIYPKLAGEIDTLLTTHAKCHFITACVFGRPSVADAAQLVIVMAGDYHSKKVVAHQVVPAMGRKVIDVGGNVVKAPTLKLVGNSMILGVIEIMAESFTLAEKSGLDTDTVLGVVNELFPNTPYVHAAAGYAERMCHDKFDGSQGFSIEGGIKDATLIRKLTTEHNSPMPALDIAHQHLITARALHRVATLEGQQSVEVLDWSSIIAGSRVAAGLDGFDSAKVRWEQSWPVFAR</sequence>
<proteinExistence type="inferred from homology"/>
<dbReference type="GO" id="GO:0016491">
    <property type="term" value="F:oxidoreductase activity"/>
    <property type="evidence" value="ECO:0007669"/>
    <property type="project" value="InterPro"/>
</dbReference>
<protein>
    <submittedName>
        <fullName evidence="4">NAD(P)-binding protein</fullName>
    </submittedName>
</protein>
<dbReference type="GO" id="GO:0051287">
    <property type="term" value="F:NAD binding"/>
    <property type="evidence" value="ECO:0007669"/>
    <property type="project" value="InterPro"/>
</dbReference>
<dbReference type="PROSITE" id="PS00895">
    <property type="entry name" value="3_HYDROXYISOBUT_DH"/>
    <property type="match status" value="1"/>
</dbReference>
<dbReference type="OrthoDB" id="435038at2759"/>
<gene>
    <name evidence="4" type="ORF">FISHEDRAFT_35938</name>
</gene>
<evidence type="ECO:0000259" key="2">
    <source>
        <dbReference type="Pfam" id="PF03446"/>
    </source>
</evidence>
<reference evidence="4 5" key="1">
    <citation type="journal article" date="2015" name="Fungal Genet. Biol.">
        <title>Evolution of novel wood decay mechanisms in Agaricales revealed by the genome sequences of Fistulina hepatica and Cylindrobasidium torrendii.</title>
        <authorList>
            <person name="Floudas D."/>
            <person name="Held B.W."/>
            <person name="Riley R."/>
            <person name="Nagy L.G."/>
            <person name="Koehler G."/>
            <person name="Ransdell A.S."/>
            <person name="Younus H."/>
            <person name="Chow J."/>
            <person name="Chiniquy J."/>
            <person name="Lipzen A."/>
            <person name="Tritt A."/>
            <person name="Sun H."/>
            <person name="Haridas S."/>
            <person name="LaButti K."/>
            <person name="Ohm R.A."/>
            <person name="Kues U."/>
            <person name="Blanchette R.A."/>
            <person name="Grigoriev I.V."/>
            <person name="Minto R.E."/>
            <person name="Hibbett D.S."/>
        </authorList>
    </citation>
    <scope>NUCLEOTIDE SEQUENCE [LARGE SCALE GENOMIC DNA]</scope>
    <source>
        <strain evidence="4 5">ATCC 64428</strain>
    </source>
</reference>
<dbReference type="Gene3D" id="1.10.1040.10">
    <property type="entry name" value="N-(1-d-carboxylethyl)-l-norvaline Dehydrogenase, domain 2"/>
    <property type="match status" value="1"/>
</dbReference>
<dbReference type="EMBL" id="KN881646">
    <property type="protein sequence ID" value="KIY52016.1"/>
    <property type="molecule type" value="Genomic_DNA"/>
</dbReference>
<dbReference type="Proteomes" id="UP000054144">
    <property type="component" value="Unassembled WGS sequence"/>
</dbReference>
<dbReference type="Gene3D" id="3.40.50.720">
    <property type="entry name" value="NAD(P)-binding Rossmann-like Domain"/>
    <property type="match status" value="1"/>
</dbReference>
<dbReference type="InterPro" id="IPR002204">
    <property type="entry name" value="3-OH-isobutyrate_DH-rel_CS"/>
</dbReference>
<dbReference type="InterPro" id="IPR013328">
    <property type="entry name" value="6PGD_dom2"/>
</dbReference>
<dbReference type="InterPro" id="IPR051265">
    <property type="entry name" value="HIBADH-related_NP60_sf"/>
</dbReference>
<dbReference type="InterPro" id="IPR008927">
    <property type="entry name" value="6-PGluconate_DH-like_C_sf"/>
</dbReference>
<dbReference type="SUPFAM" id="SSF51735">
    <property type="entry name" value="NAD(P)-binding Rossmann-fold domains"/>
    <property type="match status" value="1"/>
</dbReference>
<evidence type="ECO:0000313" key="4">
    <source>
        <dbReference type="EMBL" id="KIY52016.1"/>
    </source>
</evidence>
<dbReference type="Pfam" id="PF14833">
    <property type="entry name" value="NAD_binding_11"/>
    <property type="match status" value="1"/>
</dbReference>
<comment type="similarity">
    <text evidence="1">Belongs to the HIBADH-related family. NP60 subfamily.</text>
</comment>
<evidence type="ECO:0000259" key="3">
    <source>
        <dbReference type="Pfam" id="PF14833"/>
    </source>
</evidence>
<dbReference type="PANTHER" id="PTHR43580:SF8">
    <property type="entry name" value="6-PHOSPHOGLUCONATE DEHYDROGENASE NADP-BINDING DOMAIN-CONTAINING PROTEIN-RELATED"/>
    <property type="match status" value="1"/>
</dbReference>
<dbReference type="InterPro" id="IPR006115">
    <property type="entry name" value="6PGDH_NADP-bd"/>
</dbReference>
<feature type="domain" description="6-phosphogluconate dehydrogenase NADP-binding" evidence="2">
    <location>
        <begin position="29"/>
        <end position="198"/>
    </location>
</feature>
<feature type="domain" description="3-hydroxyisobutyrate dehydrogenase-like NAD-binding" evidence="3">
    <location>
        <begin position="207"/>
        <end position="313"/>
    </location>
</feature>
<dbReference type="AlphaFoldDB" id="A0A0D7AL36"/>
<evidence type="ECO:0000313" key="5">
    <source>
        <dbReference type="Proteomes" id="UP000054144"/>
    </source>
</evidence>
<evidence type="ECO:0000256" key="1">
    <source>
        <dbReference type="ARBA" id="ARBA00007598"/>
    </source>
</evidence>
<accession>A0A0D7AL36</accession>
<keyword evidence="5" id="KW-1185">Reference proteome</keyword>
<dbReference type="InterPro" id="IPR036291">
    <property type="entry name" value="NAD(P)-bd_dom_sf"/>
</dbReference>
<dbReference type="SUPFAM" id="SSF48179">
    <property type="entry name" value="6-phosphogluconate dehydrogenase C-terminal domain-like"/>
    <property type="match status" value="1"/>
</dbReference>
<dbReference type="GO" id="GO:0050661">
    <property type="term" value="F:NADP binding"/>
    <property type="evidence" value="ECO:0007669"/>
    <property type="project" value="InterPro"/>
</dbReference>
<dbReference type="InterPro" id="IPR029154">
    <property type="entry name" value="HIBADH-like_NADP-bd"/>
</dbReference>
<dbReference type="Pfam" id="PF03446">
    <property type="entry name" value="NAD_binding_2"/>
    <property type="match status" value="1"/>
</dbReference>
<dbReference type="PANTHER" id="PTHR43580">
    <property type="entry name" value="OXIDOREDUCTASE GLYR1-RELATED"/>
    <property type="match status" value="1"/>
</dbReference>
<organism evidence="4 5">
    <name type="scientific">Fistulina hepatica ATCC 64428</name>
    <dbReference type="NCBI Taxonomy" id="1128425"/>
    <lineage>
        <taxon>Eukaryota</taxon>
        <taxon>Fungi</taxon>
        <taxon>Dikarya</taxon>
        <taxon>Basidiomycota</taxon>
        <taxon>Agaricomycotina</taxon>
        <taxon>Agaricomycetes</taxon>
        <taxon>Agaricomycetidae</taxon>
        <taxon>Agaricales</taxon>
        <taxon>Fistulinaceae</taxon>
        <taxon>Fistulina</taxon>
    </lineage>
</organism>